<sequence length="216" mass="23968">MAVNKKAGLFFRGAGFFLLVFVLLWLWLALDKEIFLAWKQQAGPFPFFLALTLLPLLGFPTTPFYILAGATFGWATGLLGSGLSLAANLVLCHWVSRSGLRPLLERVLRKTSFRIPEVKPGRFLPFIIGAKLVPGVPAFAKNYLIALSGVPFRIYFGISFSISMAYASSFVLLGESILEKDWGMLSAVVVVLALLVIGFWYLRRRSHYLKSTDSEA</sequence>
<feature type="transmembrane region" description="Helical" evidence="1">
    <location>
        <begin position="123"/>
        <end position="140"/>
    </location>
</feature>
<evidence type="ECO:0008006" key="4">
    <source>
        <dbReference type="Google" id="ProtNLM"/>
    </source>
</evidence>
<feature type="transmembrane region" description="Helical" evidence="1">
    <location>
        <begin position="47"/>
        <end position="67"/>
    </location>
</feature>
<dbReference type="AlphaFoldDB" id="A0A5Q4VDK3"/>
<dbReference type="Proteomes" id="UP000321899">
    <property type="component" value="Unassembled WGS sequence"/>
</dbReference>
<protein>
    <recommendedName>
        <fullName evidence="4">TVP38/TMEM64 family membrane protein</fullName>
    </recommendedName>
</protein>
<feature type="transmembrane region" description="Helical" evidence="1">
    <location>
        <begin position="184"/>
        <end position="202"/>
    </location>
</feature>
<feature type="transmembrane region" description="Helical" evidence="1">
    <location>
        <begin position="74"/>
        <end position="96"/>
    </location>
</feature>
<keyword evidence="1" id="KW-1133">Transmembrane helix</keyword>
<accession>A0A5Q4VDK3</accession>
<keyword evidence="1" id="KW-0812">Transmembrane</keyword>
<feature type="transmembrane region" description="Helical" evidence="1">
    <location>
        <begin position="9"/>
        <end position="27"/>
    </location>
</feature>
<evidence type="ECO:0000256" key="1">
    <source>
        <dbReference type="SAM" id="Phobius"/>
    </source>
</evidence>
<dbReference type="RefSeq" id="WP_139445931.1">
    <property type="nucleotide sequence ID" value="NZ_VDMB01000002.1"/>
</dbReference>
<evidence type="ECO:0000313" key="3">
    <source>
        <dbReference type="Proteomes" id="UP000321899"/>
    </source>
</evidence>
<comment type="caution">
    <text evidence="2">The sequence shown here is derived from an EMBL/GenBank/DDBJ whole genome shotgun (WGS) entry which is preliminary data.</text>
</comment>
<proteinExistence type="predicted"/>
<keyword evidence="3" id="KW-1185">Reference proteome</keyword>
<feature type="transmembrane region" description="Helical" evidence="1">
    <location>
        <begin position="152"/>
        <end position="172"/>
    </location>
</feature>
<dbReference type="OrthoDB" id="5471948at2"/>
<dbReference type="EMBL" id="VDMB01000002">
    <property type="protein sequence ID" value="TYT75779.1"/>
    <property type="molecule type" value="Genomic_DNA"/>
</dbReference>
<gene>
    <name evidence="2" type="ORF">FIM25_02405</name>
</gene>
<evidence type="ECO:0000313" key="2">
    <source>
        <dbReference type="EMBL" id="TYT75779.1"/>
    </source>
</evidence>
<keyword evidence="1" id="KW-0472">Membrane</keyword>
<organism evidence="2 3">
    <name type="scientific">Desulfobotulus mexicanus</name>
    <dbReference type="NCBI Taxonomy" id="2586642"/>
    <lineage>
        <taxon>Bacteria</taxon>
        <taxon>Pseudomonadati</taxon>
        <taxon>Thermodesulfobacteriota</taxon>
        <taxon>Desulfobacteria</taxon>
        <taxon>Desulfobacterales</taxon>
        <taxon>Desulfobacteraceae</taxon>
        <taxon>Desulfobotulus</taxon>
    </lineage>
</organism>
<reference evidence="2 3" key="1">
    <citation type="submission" date="2019-06" db="EMBL/GenBank/DDBJ databases">
        <title>Desulfobotulus mexicanus sp. nov., a novel sulfate-reducing bacterium isolated from the sediment of an alkaline crater lake in Mexico.</title>
        <authorList>
            <person name="Hirschler-Rea A."/>
        </authorList>
    </citation>
    <scope>NUCLEOTIDE SEQUENCE [LARGE SCALE GENOMIC DNA]</scope>
    <source>
        <strain evidence="2 3">PAR22N</strain>
    </source>
</reference>
<name>A0A5Q4VDK3_9BACT</name>